<evidence type="ECO:0000313" key="5">
    <source>
        <dbReference type="EMBL" id="KAJ4775141.1"/>
    </source>
</evidence>
<name>A0AAV8E7W4_9POAL</name>
<evidence type="ECO:0000256" key="1">
    <source>
        <dbReference type="ARBA" id="ARBA00022729"/>
    </source>
</evidence>
<comment type="caution">
    <text evidence="5">The sequence shown here is derived from an EMBL/GenBank/DDBJ whole genome shotgun (WGS) entry which is preliminary data.</text>
</comment>
<dbReference type="InterPro" id="IPR023214">
    <property type="entry name" value="HAD_sf"/>
</dbReference>
<dbReference type="InterPro" id="IPR014403">
    <property type="entry name" value="APS1/VSP"/>
</dbReference>
<sequence>MKFVAILSLIALFLCSHLSRSSPLDPIEVEPSHLLPRPLILQYTSSIEEPSDSTLTQLRCDSWRFAAEANNLAPWRVVPTECGTYVRDYVTGLAYRFDLEMVARESLNHARTVEIKGDGMDAWIFDIDETLLSNLPYYTSHGYYGLELFNAHEFDIWVEKAIAPAIESSLILYEEVRALGFKIFLLTGRSEGHMNVTIENLKRAGFLHWDKLILRGPNDKGKTATAYKSEKRREIEEEGYRIHGNSGDQWSDLLGYSVSSRSFKLPNPMYFIP</sequence>
<evidence type="ECO:0000256" key="4">
    <source>
        <dbReference type="SAM" id="SignalP"/>
    </source>
</evidence>
<dbReference type="InterPro" id="IPR010028">
    <property type="entry name" value="Acid_phosphatase_pln"/>
</dbReference>
<keyword evidence="1 4" id="KW-0732">Signal</keyword>
<dbReference type="Gene3D" id="3.40.50.1000">
    <property type="entry name" value="HAD superfamily/HAD-like"/>
    <property type="match status" value="1"/>
</dbReference>
<dbReference type="EMBL" id="JAMFTS010000003">
    <property type="protein sequence ID" value="KAJ4775141.1"/>
    <property type="molecule type" value="Genomic_DNA"/>
</dbReference>
<dbReference type="PANTHER" id="PTHR31284:SF7">
    <property type="entry name" value="ACID PHOSPHATASE-LIKE PROTEIN"/>
    <property type="match status" value="1"/>
</dbReference>
<dbReference type="PIRSF" id="PIRSF002674">
    <property type="entry name" value="VSP"/>
    <property type="match status" value="1"/>
</dbReference>
<comment type="similarity">
    <text evidence="3">Belongs to the APS1/VSP family.</text>
</comment>
<accession>A0AAV8E7W4</accession>
<dbReference type="NCBIfam" id="TIGR01675">
    <property type="entry name" value="plant-AP"/>
    <property type="match status" value="1"/>
</dbReference>
<evidence type="ECO:0000313" key="6">
    <source>
        <dbReference type="Proteomes" id="UP001140206"/>
    </source>
</evidence>
<dbReference type="PANTHER" id="PTHR31284">
    <property type="entry name" value="ACID PHOSPHATASE-LIKE PROTEIN"/>
    <property type="match status" value="1"/>
</dbReference>
<feature type="chain" id="PRO_5043529760" description="Acid phosphatase" evidence="4">
    <location>
        <begin position="22"/>
        <end position="273"/>
    </location>
</feature>
<dbReference type="AlphaFoldDB" id="A0AAV8E7W4"/>
<dbReference type="GO" id="GO:0003993">
    <property type="term" value="F:acid phosphatase activity"/>
    <property type="evidence" value="ECO:0007669"/>
    <property type="project" value="InterPro"/>
</dbReference>
<dbReference type="Pfam" id="PF03767">
    <property type="entry name" value="Acid_phosphat_B"/>
    <property type="match status" value="1"/>
</dbReference>
<dbReference type="InterPro" id="IPR036412">
    <property type="entry name" value="HAD-like_sf"/>
</dbReference>
<proteinExistence type="inferred from homology"/>
<gene>
    <name evidence="5" type="ORF">LUZ62_059398</name>
</gene>
<reference evidence="5" key="1">
    <citation type="submission" date="2022-08" db="EMBL/GenBank/DDBJ databases">
        <authorList>
            <person name="Marques A."/>
        </authorList>
    </citation>
    <scope>NUCLEOTIDE SEQUENCE</scope>
    <source>
        <strain evidence="5">RhyPub2mFocal</strain>
        <tissue evidence="5">Leaves</tissue>
    </source>
</reference>
<keyword evidence="2" id="KW-0325">Glycoprotein</keyword>
<evidence type="ECO:0000256" key="2">
    <source>
        <dbReference type="ARBA" id="ARBA00023180"/>
    </source>
</evidence>
<evidence type="ECO:0000256" key="3">
    <source>
        <dbReference type="PIRNR" id="PIRNR002674"/>
    </source>
</evidence>
<dbReference type="Proteomes" id="UP001140206">
    <property type="component" value="Chromosome 3"/>
</dbReference>
<dbReference type="InterPro" id="IPR005519">
    <property type="entry name" value="Acid_phosphat_B-like"/>
</dbReference>
<dbReference type="CDD" id="cd07535">
    <property type="entry name" value="HAD_VSP"/>
    <property type="match status" value="1"/>
</dbReference>
<protein>
    <recommendedName>
        <fullName evidence="7">Acid phosphatase</fullName>
    </recommendedName>
</protein>
<dbReference type="SUPFAM" id="SSF56784">
    <property type="entry name" value="HAD-like"/>
    <property type="match status" value="1"/>
</dbReference>
<keyword evidence="6" id="KW-1185">Reference proteome</keyword>
<organism evidence="5 6">
    <name type="scientific">Rhynchospora pubera</name>
    <dbReference type="NCBI Taxonomy" id="906938"/>
    <lineage>
        <taxon>Eukaryota</taxon>
        <taxon>Viridiplantae</taxon>
        <taxon>Streptophyta</taxon>
        <taxon>Embryophyta</taxon>
        <taxon>Tracheophyta</taxon>
        <taxon>Spermatophyta</taxon>
        <taxon>Magnoliopsida</taxon>
        <taxon>Liliopsida</taxon>
        <taxon>Poales</taxon>
        <taxon>Cyperaceae</taxon>
        <taxon>Cyperoideae</taxon>
        <taxon>Rhynchosporeae</taxon>
        <taxon>Rhynchospora</taxon>
    </lineage>
</organism>
<evidence type="ECO:0008006" key="7">
    <source>
        <dbReference type="Google" id="ProtNLM"/>
    </source>
</evidence>
<feature type="signal peptide" evidence="4">
    <location>
        <begin position="1"/>
        <end position="21"/>
    </location>
</feature>